<proteinExistence type="predicted"/>
<dbReference type="EMBL" id="JBAMIC010000022">
    <property type="protein sequence ID" value="KAK7091308.1"/>
    <property type="molecule type" value="Genomic_DNA"/>
</dbReference>
<keyword evidence="4" id="KW-1185">Reference proteome</keyword>
<feature type="domain" description="Endonuclease/exonuclease/phosphatase" evidence="2">
    <location>
        <begin position="169"/>
        <end position="280"/>
    </location>
</feature>
<dbReference type="InterPro" id="IPR052560">
    <property type="entry name" value="RdDP_mobile_element"/>
</dbReference>
<dbReference type="Pfam" id="PF14529">
    <property type="entry name" value="Exo_endo_phos_2"/>
    <property type="match status" value="1"/>
</dbReference>
<dbReference type="SUPFAM" id="SSF56219">
    <property type="entry name" value="DNase I-like"/>
    <property type="match status" value="1"/>
</dbReference>
<dbReference type="InterPro" id="IPR036691">
    <property type="entry name" value="Endo/exonu/phosph_ase_sf"/>
</dbReference>
<dbReference type="PANTHER" id="PTHR36688:SF2">
    <property type="entry name" value="ENDONUCLEASE_EXONUCLEASE_PHOSPHATASE DOMAIN-CONTAINING PROTEIN"/>
    <property type="match status" value="1"/>
</dbReference>
<evidence type="ECO:0000256" key="1">
    <source>
        <dbReference type="SAM" id="MobiDB-lite"/>
    </source>
</evidence>
<feature type="region of interest" description="Disordered" evidence="1">
    <location>
        <begin position="1"/>
        <end position="50"/>
    </location>
</feature>
<dbReference type="Proteomes" id="UP001374579">
    <property type="component" value="Unassembled WGS sequence"/>
</dbReference>
<dbReference type="InterPro" id="IPR005135">
    <property type="entry name" value="Endo/exonuclease/phosphatase"/>
</dbReference>
<dbReference type="AlphaFoldDB" id="A0AAN9G0W4"/>
<accession>A0AAN9G0W4</accession>
<organism evidence="3 4">
    <name type="scientific">Littorina saxatilis</name>
    <dbReference type="NCBI Taxonomy" id="31220"/>
    <lineage>
        <taxon>Eukaryota</taxon>
        <taxon>Metazoa</taxon>
        <taxon>Spiralia</taxon>
        <taxon>Lophotrochozoa</taxon>
        <taxon>Mollusca</taxon>
        <taxon>Gastropoda</taxon>
        <taxon>Caenogastropoda</taxon>
        <taxon>Littorinimorpha</taxon>
        <taxon>Littorinoidea</taxon>
        <taxon>Littorinidae</taxon>
        <taxon>Littorina</taxon>
    </lineage>
</organism>
<dbReference type="GO" id="GO:0003824">
    <property type="term" value="F:catalytic activity"/>
    <property type="evidence" value="ECO:0007669"/>
    <property type="project" value="InterPro"/>
</dbReference>
<reference evidence="3 4" key="1">
    <citation type="submission" date="2024-02" db="EMBL/GenBank/DDBJ databases">
        <title>Chromosome-scale genome assembly of the rough periwinkle Littorina saxatilis.</title>
        <authorList>
            <person name="De Jode A."/>
            <person name="Faria R."/>
            <person name="Formenti G."/>
            <person name="Sims Y."/>
            <person name="Smith T.P."/>
            <person name="Tracey A."/>
            <person name="Wood J.M.D."/>
            <person name="Zagrodzka Z.B."/>
            <person name="Johannesson K."/>
            <person name="Butlin R.K."/>
            <person name="Leder E.H."/>
        </authorList>
    </citation>
    <scope>NUCLEOTIDE SEQUENCE [LARGE SCALE GENOMIC DNA]</scope>
    <source>
        <strain evidence="3">Snail1</strain>
        <tissue evidence="3">Muscle</tissue>
    </source>
</reference>
<comment type="caution">
    <text evidence="3">The sequence shown here is derived from an EMBL/GenBank/DDBJ whole genome shotgun (WGS) entry which is preliminary data.</text>
</comment>
<dbReference type="PANTHER" id="PTHR36688">
    <property type="entry name" value="ENDO/EXONUCLEASE/PHOSPHATASE DOMAIN-CONTAINING PROTEIN"/>
    <property type="match status" value="1"/>
</dbReference>
<feature type="region of interest" description="Disordered" evidence="1">
    <location>
        <begin position="434"/>
        <end position="453"/>
    </location>
</feature>
<sequence>MTDNNGNDSRYGARPLETHQGGRVPGPVPQRGSYHATGGPRSPFCGGARRRVRRVNATGYDRNEDVEPRPLRVLQWNAEGISKKKLPFAERLHKEDIDIACIQETHLTENLRFTIRGYQTYRADREKRHKGGVLILIKNHLPAKHITLDTDGQAEITGVDITLQNGKQIRIYNIYCPADRQLSLHKMEVPQDGCLIIGDFNSHSHSWGYNETDSRGEEVEDWQIEQHLYLLNSPEDPPTFYSRRWMTSTTPDLSFSTNNLQTSAERTVLDQLAGSDHKPVKLTFNLNHHPGDCKPLPRWNYKKAKWEDYSMLTDEYVANINTRRKDANSMTKAFNAAVLKAAKETIPRGARKNYKPYWTEELQKLEDQVNDAREKVEKEPTIENNISLKEKTASYKKTFTQAARNNWKRKTESLNLDKDGSKLWNLAKAMNDEKSTPAPIRLEQNGETITGKKAADHLISSFERNSNLDIP</sequence>
<protein>
    <recommendedName>
        <fullName evidence="2">Endonuclease/exonuclease/phosphatase domain-containing protein</fullName>
    </recommendedName>
</protein>
<evidence type="ECO:0000313" key="3">
    <source>
        <dbReference type="EMBL" id="KAK7091308.1"/>
    </source>
</evidence>
<evidence type="ECO:0000259" key="2">
    <source>
        <dbReference type="Pfam" id="PF14529"/>
    </source>
</evidence>
<gene>
    <name evidence="3" type="ORF">V1264_009008</name>
</gene>
<evidence type="ECO:0000313" key="4">
    <source>
        <dbReference type="Proteomes" id="UP001374579"/>
    </source>
</evidence>
<name>A0AAN9G0W4_9CAEN</name>
<dbReference type="Gene3D" id="3.60.10.10">
    <property type="entry name" value="Endonuclease/exonuclease/phosphatase"/>
    <property type="match status" value="1"/>
</dbReference>